<feature type="transmembrane region" description="Helical" evidence="1">
    <location>
        <begin position="35"/>
        <end position="55"/>
    </location>
</feature>
<dbReference type="EMBL" id="GEVK01010702">
    <property type="protein sequence ID" value="JAU42130.1"/>
    <property type="molecule type" value="Transcribed_RNA"/>
</dbReference>
<name>A0A1J3HH63_NOCCA</name>
<evidence type="ECO:0000256" key="1">
    <source>
        <dbReference type="SAM" id="Phobius"/>
    </source>
</evidence>
<protein>
    <submittedName>
        <fullName evidence="3">Uncharacterized protein</fullName>
    </submittedName>
</protein>
<keyword evidence="1" id="KW-1133">Transmembrane helix</keyword>
<gene>
    <name evidence="2" type="ORF">LC_TR2464_c1_g1_i1_g.7819</name>
    <name evidence="3" type="ORF">LE_TR5417_c28_g1_i1_g.19642</name>
</gene>
<sequence length="80" mass="9316">MKCLGVWVHALILRHLIQPENPFLVNVWLKHKKFMVLFHAFFSVCLLKFSAKIIYSSANLSVSDMWLFSLSFYSHSASQL</sequence>
<evidence type="ECO:0000313" key="3">
    <source>
        <dbReference type="EMBL" id="JAU66909.1"/>
    </source>
</evidence>
<reference evidence="3" key="1">
    <citation type="submission" date="2016-07" db="EMBL/GenBank/DDBJ databases">
        <title>De novo transcriptome assembly of four accessions of the metal hyperaccumulator plant Noccaea caerulescens.</title>
        <authorList>
            <person name="Blande D."/>
            <person name="Halimaa P."/>
            <person name="Tervahauta A.I."/>
            <person name="Aarts M.G."/>
            <person name="Karenlampi S.O."/>
        </authorList>
    </citation>
    <scope>NUCLEOTIDE SEQUENCE</scope>
</reference>
<organism evidence="3">
    <name type="scientific">Noccaea caerulescens</name>
    <name type="common">Alpine penny-cress</name>
    <name type="synonym">Thlaspi caerulescens</name>
    <dbReference type="NCBI Taxonomy" id="107243"/>
    <lineage>
        <taxon>Eukaryota</taxon>
        <taxon>Viridiplantae</taxon>
        <taxon>Streptophyta</taxon>
        <taxon>Embryophyta</taxon>
        <taxon>Tracheophyta</taxon>
        <taxon>Spermatophyta</taxon>
        <taxon>Magnoliopsida</taxon>
        <taxon>eudicotyledons</taxon>
        <taxon>Gunneridae</taxon>
        <taxon>Pentapetalae</taxon>
        <taxon>rosids</taxon>
        <taxon>malvids</taxon>
        <taxon>Brassicales</taxon>
        <taxon>Brassicaceae</taxon>
        <taxon>Coluteocarpeae</taxon>
        <taxon>Noccaea</taxon>
    </lineage>
</organism>
<keyword evidence="1" id="KW-0812">Transmembrane</keyword>
<proteinExistence type="predicted"/>
<keyword evidence="1" id="KW-0472">Membrane</keyword>
<dbReference type="AlphaFoldDB" id="A0A1J3HH63"/>
<dbReference type="EMBL" id="GEVL01010432">
    <property type="protein sequence ID" value="JAU66909.1"/>
    <property type="molecule type" value="Transcribed_RNA"/>
</dbReference>
<evidence type="ECO:0000313" key="2">
    <source>
        <dbReference type="EMBL" id="JAU42130.1"/>
    </source>
</evidence>
<accession>A0A1J3HH63</accession>